<dbReference type="Proteomes" id="UP001549146">
    <property type="component" value="Unassembled WGS sequence"/>
</dbReference>
<organism evidence="1 2">
    <name type="scientific">Moheibacter stercoris</name>
    <dbReference type="NCBI Taxonomy" id="1628251"/>
    <lineage>
        <taxon>Bacteria</taxon>
        <taxon>Pseudomonadati</taxon>
        <taxon>Bacteroidota</taxon>
        <taxon>Flavobacteriia</taxon>
        <taxon>Flavobacteriales</taxon>
        <taxon>Weeksellaceae</taxon>
        <taxon>Moheibacter</taxon>
    </lineage>
</organism>
<comment type="caution">
    <text evidence="1">The sequence shown here is derived from an EMBL/GenBank/DDBJ whole genome shotgun (WGS) entry which is preliminary data.</text>
</comment>
<sequence>MKQYTNQTATSQEGVMMTAQLSFDEIPCIYQVWKKDEMQSDVLIIDSEELELLQKEEIETWFRTLHLISDPINNPEVVINQNSKDQKTYINFNFELVR</sequence>
<proteinExistence type="predicted"/>
<reference evidence="1 2" key="1">
    <citation type="submission" date="2024-06" db="EMBL/GenBank/DDBJ databases">
        <title>Genomic Encyclopedia of Type Strains, Phase IV (KMG-IV): sequencing the most valuable type-strain genomes for metagenomic binning, comparative biology and taxonomic classification.</title>
        <authorList>
            <person name="Goeker M."/>
        </authorList>
    </citation>
    <scope>NUCLEOTIDE SEQUENCE [LARGE SCALE GENOMIC DNA]</scope>
    <source>
        <strain evidence="1 2">DSM 29388</strain>
    </source>
</reference>
<protein>
    <submittedName>
        <fullName evidence="1">Uncharacterized protein</fullName>
    </submittedName>
</protein>
<evidence type="ECO:0000313" key="2">
    <source>
        <dbReference type="Proteomes" id="UP001549146"/>
    </source>
</evidence>
<keyword evidence="2" id="KW-1185">Reference proteome</keyword>
<evidence type="ECO:0000313" key="1">
    <source>
        <dbReference type="EMBL" id="MET3731801.1"/>
    </source>
</evidence>
<gene>
    <name evidence="1" type="ORF">ABID46_001382</name>
</gene>
<dbReference type="RefSeq" id="WP_354508408.1">
    <property type="nucleotide sequence ID" value="NZ_JBEPMO010000006.1"/>
</dbReference>
<dbReference type="EMBL" id="JBEPMO010000006">
    <property type="protein sequence ID" value="MET3731801.1"/>
    <property type="molecule type" value="Genomic_DNA"/>
</dbReference>
<accession>A0ABV2LT93</accession>
<name>A0ABV2LT93_9FLAO</name>